<dbReference type="GO" id="GO:0005783">
    <property type="term" value="C:endoplasmic reticulum"/>
    <property type="evidence" value="ECO:0007669"/>
    <property type="project" value="TreeGrafter"/>
</dbReference>
<keyword evidence="5" id="KW-1185">Reference proteome</keyword>
<dbReference type="PANTHER" id="PTHR10291:SF43">
    <property type="entry name" value="DEHYDRODOLICHYL DIPHOSPHATE SYNTHASE COMPLEX SUBUNIT DHDDS"/>
    <property type="match status" value="1"/>
</dbReference>
<dbReference type="GO" id="GO:0016094">
    <property type="term" value="P:polyprenol biosynthetic process"/>
    <property type="evidence" value="ECO:0007669"/>
    <property type="project" value="TreeGrafter"/>
</dbReference>
<organism evidence="4 5">
    <name type="scientific">Aphanomyces invadans</name>
    <dbReference type="NCBI Taxonomy" id="157072"/>
    <lineage>
        <taxon>Eukaryota</taxon>
        <taxon>Sar</taxon>
        <taxon>Stramenopiles</taxon>
        <taxon>Oomycota</taxon>
        <taxon>Saprolegniomycetes</taxon>
        <taxon>Saprolegniales</taxon>
        <taxon>Verrucalvaceae</taxon>
        <taxon>Aphanomyces</taxon>
    </lineage>
</organism>
<sequence length="187" mass="21270">MAVVMDGNRRYGRTKYGIPVRGHQEGSQRLVDFLTWAMSAGVEILTVYAFSTENWKRDAAEVKALMGIFDTFMQDIIPEALARNIRVCVLVSDATHLPKYIQASIRDIEAATKHCSAFTLNICARTSTRLSKVLVRTSGELRVSNFLMFQIAYAELIFVDKMWPALTHDDFVGILGEFNRRQRRFGK</sequence>
<dbReference type="Pfam" id="PF01255">
    <property type="entry name" value="Prenyltransf"/>
    <property type="match status" value="2"/>
</dbReference>
<dbReference type="EMBL" id="QUSY01000473">
    <property type="protein sequence ID" value="RHY29178.1"/>
    <property type="molecule type" value="Genomic_DNA"/>
</dbReference>
<gene>
    <name evidence="4" type="ORF">DYB32_005369</name>
</gene>
<name>A0A418AUQ8_9STRA</name>
<dbReference type="InterPro" id="IPR001441">
    <property type="entry name" value="UPP_synth-like"/>
</dbReference>
<dbReference type="PANTHER" id="PTHR10291">
    <property type="entry name" value="DEHYDRODOLICHYL DIPHOSPHATE SYNTHASE FAMILY MEMBER"/>
    <property type="match status" value="1"/>
</dbReference>
<evidence type="ECO:0000313" key="5">
    <source>
        <dbReference type="Proteomes" id="UP000285060"/>
    </source>
</evidence>
<comment type="caution">
    <text evidence="4">The sequence shown here is derived from an EMBL/GenBank/DDBJ whole genome shotgun (WGS) entry which is preliminary data.</text>
</comment>
<reference evidence="4 5" key="1">
    <citation type="submission" date="2018-08" db="EMBL/GenBank/DDBJ databases">
        <title>Aphanomyces genome sequencing and annotation.</title>
        <authorList>
            <person name="Minardi D."/>
            <person name="Oidtmann B."/>
            <person name="Van Der Giezen M."/>
            <person name="Studholme D.J."/>
        </authorList>
    </citation>
    <scope>NUCLEOTIDE SEQUENCE [LARGE SCALE GENOMIC DNA]</scope>
    <source>
        <strain evidence="4 5">NJM0002</strain>
    </source>
</reference>
<dbReference type="VEuPathDB" id="FungiDB:H310_02729"/>
<dbReference type="SUPFAM" id="SSF64005">
    <property type="entry name" value="Undecaprenyl diphosphate synthase"/>
    <property type="match status" value="1"/>
</dbReference>
<evidence type="ECO:0000313" key="4">
    <source>
        <dbReference type="EMBL" id="RHY29178.1"/>
    </source>
</evidence>
<accession>A0A418AUQ8</accession>
<protein>
    <recommendedName>
        <fullName evidence="3">Alkyl transferase</fullName>
        <ecNumber evidence="3">2.5.1.-</ecNumber>
    </recommendedName>
</protein>
<proteinExistence type="inferred from homology"/>
<dbReference type="InterPro" id="IPR036424">
    <property type="entry name" value="UPP_synth-like_sf"/>
</dbReference>
<dbReference type="Proteomes" id="UP000285060">
    <property type="component" value="Unassembled WGS sequence"/>
</dbReference>
<dbReference type="EC" id="2.5.1.-" evidence="3"/>
<evidence type="ECO:0000256" key="3">
    <source>
        <dbReference type="RuleBase" id="RU363018"/>
    </source>
</evidence>
<evidence type="ECO:0000256" key="2">
    <source>
        <dbReference type="ARBA" id="ARBA00022679"/>
    </source>
</evidence>
<dbReference type="NCBIfam" id="TIGR00055">
    <property type="entry name" value="uppS"/>
    <property type="match status" value="1"/>
</dbReference>
<comment type="similarity">
    <text evidence="1 3">Belongs to the UPP synthase family.</text>
</comment>
<dbReference type="Gene3D" id="3.40.1180.10">
    <property type="entry name" value="Decaprenyl diphosphate synthase-like"/>
    <property type="match status" value="2"/>
</dbReference>
<dbReference type="AlphaFoldDB" id="A0A418AUQ8"/>
<keyword evidence="2 3" id="KW-0808">Transferase</keyword>
<dbReference type="CDD" id="cd00475">
    <property type="entry name" value="Cis_IPPS"/>
    <property type="match status" value="1"/>
</dbReference>
<dbReference type="GO" id="GO:0045547">
    <property type="term" value="F:ditrans,polycis-polyprenyl diphosphate synthase [(2E,6E)-farnesyl diphosphate specific] activity"/>
    <property type="evidence" value="ECO:0007669"/>
    <property type="project" value="TreeGrafter"/>
</dbReference>
<evidence type="ECO:0000256" key="1">
    <source>
        <dbReference type="ARBA" id="ARBA00005432"/>
    </source>
</evidence>